<dbReference type="AlphaFoldDB" id="A0AAP2GTP4"/>
<dbReference type="Proteomes" id="UP001319080">
    <property type="component" value="Unassembled WGS sequence"/>
</dbReference>
<name>A0AAP2GTP4_9BACT</name>
<keyword evidence="1" id="KW-0472">Membrane</keyword>
<comment type="caution">
    <text evidence="2">The sequence shown here is derived from an EMBL/GenBank/DDBJ whole genome shotgun (WGS) entry which is preliminary data.</text>
</comment>
<organism evidence="2 3">
    <name type="scientific">Dawidia cretensis</name>
    <dbReference type="NCBI Taxonomy" id="2782350"/>
    <lineage>
        <taxon>Bacteria</taxon>
        <taxon>Pseudomonadati</taxon>
        <taxon>Bacteroidota</taxon>
        <taxon>Cytophagia</taxon>
        <taxon>Cytophagales</taxon>
        <taxon>Chryseotaleaceae</taxon>
        <taxon>Dawidia</taxon>
    </lineage>
</organism>
<accession>A0AAP2GTP4</accession>
<reference evidence="2 3" key="1">
    <citation type="submission" date="2021-05" db="EMBL/GenBank/DDBJ databases">
        <title>A Polyphasic approach of four new species of the genus Ohtaekwangia: Ohtaekwangia histidinii sp. nov., Ohtaekwangia cretensis sp. nov., Ohtaekwangia indiensis sp. nov., Ohtaekwangia reichenbachii sp. nov. from diverse environment.</title>
        <authorList>
            <person name="Octaviana S."/>
        </authorList>
    </citation>
    <scope>NUCLEOTIDE SEQUENCE [LARGE SCALE GENOMIC DNA]</scope>
    <source>
        <strain evidence="2 3">PWU5</strain>
    </source>
</reference>
<keyword evidence="1" id="KW-1133">Transmembrane helix</keyword>
<gene>
    <name evidence="2" type="ORF">KK062_00425</name>
</gene>
<evidence type="ECO:0000313" key="3">
    <source>
        <dbReference type="Proteomes" id="UP001319080"/>
    </source>
</evidence>
<evidence type="ECO:0000256" key="1">
    <source>
        <dbReference type="SAM" id="Phobius"/>
    </source>
</evidence>
<keyword evidence="3" id="KW-1185">Reference proteome</keyword>
<feature type="transmembrane region" description="Helical" evidence="1">
    <location>
        <begin position="12"/>
        <end position="31"/>
    </location>
</feature>
<protein>
    <submittedName>
        <fullName evidence="2">Uncharacterized protein</fullName>
    </submittedName>
</protein>
<keyword evidence="1" id="KW-0812">Transmembrane</keyword>
<feature type="transmembrane region" description="Helical" evidence="1">
    <location>
        <begin position="52"/>
        <end position="77"/>
    </location>
</feature>
<dbReference type="RefSeq" id="WP_254082255.1">
    <property type="nucleotide sequence ID" value="NZ_JAHESE010000001.1"/>
</dbReference>
<proteinExistence type="predicted"/>
<sequence>MLLFLMGIGMDAPTIAVILFLLVLFGFLAFYTSRMIFRKVLKDASNERINKLSRISAIILSPILLIGVVTLLIYVMILMTPELSPEEEAIQYYETIEEDIQEDLKVGMSKIDVLEMLGDNDTTQSVMVYDLSLPEEKGKYLLEIHFDNGRLSSFQRKE</sequence>
<evidence type="ECO:0000313" key="2">
    <source>
        <dbReference type="EMBL" id="MBT1706662.1"/>
    </source>
</evidence>
<dbReference type="EMBL" id="JAHESE010000001">
    <property type="protein sequence ID" value="MBT1706662.1"/>
    <property type="molecule type" value="Genomic_DNA"/>
</dbReference>